<evidence type="ECO:0000256" key="5">
    <source>
        <dbReference type="ARBA" id="ARBA00023054"/>
    </source>
</evidence>
<feature type="compositionally biased region" description="Basic and acidic residues" evidence="8">
    <location>
        <begin position="796"/>
        <end position="806"/>
    </location>
</feature>
<evidence type="ECO:0000313" key="12">
    <source>
        <dbReference type="RefSeq" id="XP_055881063.1"/>
    </source>
</evidence>
<feature type="region of interest" description="Disordered" evidence="8">
    <location>
        <begin position="780"/>
        <end position="961"/>
    </location>
</feature>
<keyword evidence="11" id="KW-1185">Reference proteome</keyword>
<dbReference type="GeneID" id="106078156"/>
<feature type="compositionally biased region" description="Basic and acidic residues" evidence="8">
    <location>
        <begin position="780"/>
        <end position="789"/>
    </location>
</feature>
<gene>
    <name evidence="12" type="primary">LOC106078156</name>
</gene>
<feature type="compositionally biased region" description="Basic and acidic residues" evidence="8">
    <location>
        <begin position="867"/>
        <end position="881"/>
    </location>
</feature>
<evidence type="ECO:0000256" key="3">
    <source>
        <dbReference type="ARBA" id="ARBA00008318"/>
    </source>
</evidence>
<evidence type="ECO:0000313" key="11">
    <source>
        <dbReference type="Proteomes" id="UP001165740"/>
    </source>
</evidence>
<feature type="compositionally biased region" description="Basic and acidic residues" evidence="8">
    <location>
        <begin position="842"/>
        <end position="853"/>
    </location>
</feature>
<evidence type="ECO:0000256" key="8">
    <source>
        <dbReference type="SAM" id="MobiDB-lite"/>
    </source>
</evidence>
<feature type="compositionally biased region" description="Basic and acidic residues" evidence="8">
    <location>
        <begin position="813"/>
        <end position="824"/>
    </location>
</feature>
<comment type="subcellular location">
    <subcellularLocation>
        <location evidence="2">Cytoplasm</location>
    </subcellularLocation>
    <subcellularLocation>
        <location evidence="1">Nucleus</location>
    </subcellularLocation>
</comment>
<dbReference type="GO" id="GO:0043023">
    <property type="term" value="F:ribosomal large subunit binding"/>
    <property type="evidence" value="ECO:0007669"/>
    <property type="project" value="TreeGrafter"/>
</dbReference>
<dbReference type="NCBIfam" id="NF041120">
    <property type="entry name" value="RqcH_arch"/>
    <property type="match status" value="1"/>
</dbReference>
<proteinExistence type="inferred from homology"/>
<comment type="similarity">
    <text evidence="3">Belongs to the NEMF family.</text>
</comment>
<dbReference type="FunFam" id="2.30.310.10:FF:000001">
    <property type="entry name" value="Nuclear export mediator factor Nemf"/>
    <property type="match status" value="1"/>
</dbReference>
<evidence type="ECO:0000256" key="4">
    <source>
        <dbReference type="ARBA" id="ARBA00022490"/>
    </source>
</evidence>
<dbReference type="PANTHER" id="PTHR15239:SF6">
    <property type="entry name" value="RIBOSOME QUALITY CONTROL COMPLEX SUBUNIT NEMF"/>
    <property type="match status" value="1"/>
</dbReference>
<dbReference type="InterPro" id="IPR021846">
    <property type="entry name" value="NFACT-C"/>
</dbReference>
<dbReference type="GO" id="GO:0005737">
    <property type="term" value="C:cytoplasm"/>
    <property type="evidence" value="ECO:0007669"/>
    <property type="project" value="UniProtKB-SubCell"/>
</dbReference>
<protein>
    <submittedName>
        <fullName evidence="12">Ribosome quality control complex subunit NEMF-like</fullName>
    </submittedName>
</protein>
<accession>A0A9W3A1K5</accession>
<dbReference type="Gene3D" id="2.30.310.10">
    <property type="entry name" value="ibrinogen binding protein from staphylococcus aureus domain"/>
    <property type="match status" value="1"/>
</dbReference>
<dbReference type="GO" id="GO:1990112">
    <property type="term" value="C:RQC complex"/>
    <property type="evidence" value="ECO:0007669"/>
    <property type="project" value="TreeGrafter"/>
</dbReference>
<evidence type="ECO:0000256" key="7">
    <source>
        <dbReference type="SAM" id="Coils"/>
    </source>
</evidence>
<evidence type="ECO:0000256" key="1">
    <source>
        <dbReference type="ARBA" id="ARBA00004123"/>
    </source>
</evidence>
<feature type="coiled-coil region" evidence="7">
    <location>
        <begin position="311"/>
        <end position="338"/>
    </location>
</feature>
<dbReference type="OMA" id="MFLEFFA"/>
<reference evidence="12" key="1">
    <citation type="submission" date="2025-08" db="UniProtKB">
        <authorList>
            <consortium name="RefSeq"/>
        </authorList>
    </citation>
    <scope>IDENTIFICATION</scope>
</reference>
<dbReference type="Proteomes" id="UP001165740">
    <property type="component" value="Chromosome 3"/>
</dbReference>
<evidence type="ECO:0000259" key="9">
    <source>
        <dbReference type="Pfam" id="PF05670"/>
    </source>
</evidence>
<feature type="compositionally biased region" description="Basic and acidic residues" evidence="8">
    <location>
        <begin position="900"/>
        <end position="932"/>
    </location>
</feature>
<organism evidence="11 12">
    <name type="scientific">Biomphalaria glabrata</name>
    <name type="common">Bloodfluke planorb</name>
    <name type="synonym">Freshwater snail</name>
    <dbReference type="NCBI Taxonomy" id="6526"/>
    <lineage>
        <taxon>Eukaryota</taxon>
        <taxon>Metazoa</taxon>
        <taxon>Spiralia</taxon>
        <taxon>Lophotrochozoa</taxon>
        <taxon>Mollusca</taxon>
        <taxon>Gastropoda</taxon>
        <taxon>Heterobranchia</taxon>
        <taxon>Euthyneura</taxon>
        <taxon>Panpulmonata</taxon>
        <taxon>Hygrophila</taxon>
        <taxon>Lymnaeoidea</taxon>
        <taxon>Planorbidae</taxon>
        <taxon>Biomphalaria</taxon>
    </lineage>
</organism>
<dbReference type="RefSeq" id="XP_055881063.1">
    <property type="nucleotide sequence ID" value="XM_056025088.1"/>
</dbReference>
<name>A0A9W3A1K5_BIOGL</name>
<feature type="domain" description="NFACT RNA-binding" evidence="9">
    <location>
        <begin position="498"/>
        <end position="608"/>
    </location>
</feature>
<keyword evidence="5 7" id="KW-0175">Coiled coil</keyword>
<evidence type="ECO:0000256" key="6">
    <source>
        <dbReference type="ARBA" id="ARBA00023242"/>
    </source>
</evidence>
<sequence>MKGRFSSIDLAVIIQEMKRFIGMRVVNVYDLDNKTYLIKLGKPDEKTVLLFESGIRLHYTDFEWPKNPAPSGFSMKLRKHLKNRRLESISQLGTDRIVDLQFGSGEAAYHVILELYDRGNVVLTDHELTILSLLRPRTDHSQDVRFAVREKYPLSSGKEHTAPTRERIMEILSSAKDGDVIKKLLLPCVDYGPAIIDHVLIKSGFSENVKFGKDFNLDQDFDKLMDALQEAENLMFSLLSNPCKGYIIQKVDKKPNPGPNEEQDILLYEEFHPYLFCQHLNKPVKEFDQFNKAVDEYFSKVESQKVEVKVIQQEKTAMKKLDHVKKEHEKRLETLQKEQETDVVKGHLIETNLELVDKAILIVRSALANQIDWSEIWNFVKEAKASGDPVASSIKSLKLDSNQITLMLRDRFDTEDEGTSHSDKKKFTNVDIDLGLGAYANAKKYFDKKRQAAKKEQKTIEASSKAFKSAEKKTKQLLKDVTIIANINKTRKTYWFEKFLWFISSENYLVIGGHDQQQNEMIVKKYMAPCDIYVHADLHGASSCVIKNPGGGPVPPKTLNEAGTMAICNSAAWESKVVTSAWWVYPHQVSKTAPSGEYLTTGSFMIRGKKNYLPPSYLIYGFGFLFKLEDGSIERHKGERKLKMANDDIEDNVDSANGEVIIDDDSVDSEDEIDMEGHDRGDVKPSSLISQTCPSADLKGDIEDRTQSLSLEDEDFLDINYPDTSIKLDHVQGDNFVLHSAASRSSSLDQSDVFFLGDNDPVILGQKTVKKGKLSAKQRRELKKEKTTEEVSTVEKVNEVDKKLDSDDGLQSKPEDSSNKKKADVVQPLKRGQKGKQKKIKEKYADQDEEERRLKMKILASAGTAKTEAKKSKNAKEENKKGKNVKGQPTFRPVSTLSHDSQKDLHLGENKQSQEDRTKVEFENDVVEKVDLESESIQKNVEKPVDQQPSDSDDEETEVNVTQDQLVLDSFTGVPHPEDELLYAVAVCAPYNALTNYKYKVKLLPGSTKRGKAVKNILNMFVQDKSTSSREKSLLKVLKDFDSTRNLPGKVKLAIPSVNKSKK</sequence>
<keyword evidence="4" id="KW-0963">Cytoplasm</keyword>
<dbReference type="GO" id="GO:1990116">
    <property type="term" value="P:ribosome-associated ubiquitin-dependent protein catabolic process"/>
    <property type="evidence" value="ECO:0007669"/>
    <property type="project" value="TreeGrafter"/>
</dbReference>
<evidence type="ECO:0000256" key="2">
    <source>
        <dbReference type="ARBA" id="ARBA00004496"/>
    </source>
</evidence>
<dbReference type="GO" id="GO:0005634">
    <property type="term" value="C:nucleus"/>
    <property type="evidence" value="ECO:0007669"/>
    <property type="project" value="UniProtKB-SubCell"/>
</dbReference>
<feature type="compositionally biased region" description="Basic residues" evidence="8">
    <location>
        <begin position="831"/>
        <end position="841"/>
    </location>
</feature>
<dbReference type="GO" id="GO:0000049">
    <property type="term" value="F:tRNA binding"/>
    <property type="evidence" value="ECO:0007669"/>
    <property type="project" value="TreeGrafter"/>
</dbReference>
<keyword evidence="6" id="KW-0539">Nucleus</keyword>
<dbReference type="InterPro" id="IPR051608">
    <property type="entry name" value="RQC_Subunit_NEMF"/>
</dbReference>
<feature type="domain" description="NFACT protein C-terminal" evidence="10">
    <location>
        <begin position="963"/>
        <end position="1053"/>
    </location>
</feature>
<dbReference type="PANTHER" id="PTHR15239">
    <property type="entry name" value="NUCLEAR EXPORT MEDIATOR FACTOR NEMF"/>
    <property type="match status" value="1"/>
</dbReference>
<evidence type="ECO:0000259" key="10">
    <source>
        <dbReference type="Pfam" id="PF11923"/>
    </source>
</evidence>
<dbReference type="GO" id="GO:0072344">
    <property type="term" value="P:rescue of stalled ribosome"/>
    <property type="evidence" value="ECO:0007669"/>
    <property type="project" value="TreeGrafter"/>
</dbReference>
<dbReference type="OrthoDB" id="207084at2759"/>
<dbReference type="InterPro" id="IPR008532">
    <property type="entry name" value="NFACT_RNA-bd"/>
</dbReference>
<dbReference type="Pfam" id="PF11923">
    <property type="entry name" value="NFACT-C"/>
    <property type="match status" value="1"/>
</dbReference>
<dbReference type="AlphaFoldDB" id="A0A9W3A1K5"/>
<dbReference type="Pfam" id="PF05670">
    <property type="entry name" value="NFACT-R_1"/>
    <property type="match status" value="1"/>
</dbReference>
<dbReference type="Pfam" id="PF05833">
    <property type="entry name" value="NFACT_N"/>
    <property type="match status" value="1"/>
</dbReference>